<reference evidence="2" key="2">
    <citation type="journal article" date="2021" name="Microbiome">
        <title>Successional dynamics and alternative stable states in a saline activated sludge microbial community over 9 years.</title>
        <authorList>
            <person name="Wang Y."/>
            <person name="Ye J."/>
            <person name="Ju F."/>
            <person name="Liu L."/>
            <person name="Boyd J.A."/>
            <person name="Deng Y."/>
            <person name="Parks D.H."/>
            <person name="Jiang X."/>
            <person name="Yin X."/>
            <person name="Woodcroft B.J."/>
            <person name="Tyson G.W."/>
            <person name="Hugenholtz P."/>
            <person name="Polz M.F."/>
            <person name="Zhang T."/>
        </authorList>
    </citation>
    <scope>NUCLEOTIDE SEQUENCE</scope>
    <source>
        <strain evidence="2">HKST-UBA01</strain>
    </source>
</reference>
<comment type="caution">
    <text evidence="2">The sequence shown here is derived from an EMBL/GenBank/DDBJ whole genome shotgun (WGS) entry which is preliminary data.</text>
</comment>
<feature type="domain" description="VOC" evidence="1">
    <location>
        <begin position="7"/>
        <end position="145"/>
    </location>
</feature>
<dbReference type="PROSITE" id="PS51819">
    <property type="entry name" value="VOC"/>
    <property type="match status" value="1"/>
</dbReference>
<accession>A0A956RPB2</accession>
<evidence type="ECO:0000259" key="1">
    <source>
        <dbReference type="PROSITE" id="PS51819"/>
    </source>
</evidence>
<proteinExistence type="predicted"/>
<dbReference type="PANTHER" id="PTHR34109:SF1">
    <property type="entry name" value="VOC DOMAIN-CONTAINING PROTEIN"/>
    <property type="match status" value="1"/>
</dbReference>
<reference evidence="2" key="1">
    <citation type="submission" date="2020-04" db="EMBL/GenBank/DDBJ databases">
        <authorList>
            <person name="Zhang T."/>
        </authorList>
    </citation>
    <scope>NUCLEOTIDE SEQUENCE</scope>
    <source>
        <strain evidence="2">HKST-UBA01</strain>
    </source>
</reference>
<sequence length="152" mass="17324">MKHPPRGWPRISSSLFYDDAPAAIDFLCRAFGFEVRLKVEGEGGRIEHSELTFADDGLVMVSSTGREREGRAAMPGVSPQSVDGRITQTLCVYLDEVDKHCEHARSAGARILDEPFTTDYGDDYWEDRSYRVLDTEGHHWWFVQRMREQNAG</sequence>
<dbReference type="InterPro" id="IPR004360">
    <property type="entry name" value="Glyas_Fos-R_dOase_dom"/>
</dbReference>
<dbReference type="AlphaFoldDB" id="A0A956RPB2"/>
<dbReference type="PANTHER" id="PTHR34109">
    <property type="entry name" value="BNAUNNG04460D PROTEIN-RELATED"/>
    <property type="match status" value="1"/>
</dbReference>
<dbReference type="EMBL" id="JAGQHR010000389">
    <property type="protein sequence ID" value="MCA9728456.1"/>
    <property type="molecule type" value="Genomic_DNA"/>
</dbReference>
<dbReference type="SUPFAM" id="SSF54593">
    <property type="entry name" value="Glyoxalase/Bleomycin resistance protein/Dihydroxybiphenyl dioxygenase"/>
    <property type="match status" value="1"/>
</dbReference>
<name>A0A956RPB2_UNCEI</name>
<dbReference type="InterPro" id="IPR037523">
    <property type="entry name" value="VOC_core"/>
</dbReference>
<protein>
    <submittedName>
        <fullName evidence="2">VOC family protein</fullName>
    </submittedName>
</protein>
<dbReference type="InterPro" id="IPR029068">
    <property type="entry name" value="Glyas_Bleomycin-R_OHBP_Dase"/>
</dbReference>
<evidence type="ECO:0000313" key="3">
    <source>
        <dbReference type="Proteomes" id="UP000697710"/>
    </source>
</evidence>
<dbReference type="Proteomes" id="UP000697710">
    <property type="component" value="Unassembled WGS sequence"/>
</dbReference>
<evidence type="ECO:0000313" key="2">
    <source>
        <dbReference type="EMBL" id="MCA9728456.1"/>
    </source>
</evidence>
<dbReference type="Pfam" id="PF00903">
    <property type="entry name" value="Glyoxalase"/>
    <property type="match status" value="1"/>
</dbReference>
<organism evidence="2 3">
    <name type="scientific">Eiseniibacteriota bacterium</name>
    <dbReference type="NCBI Taxonomy" id="2212470"/>
    <lineage>
        <taxon>Bacteria</taxon>
        <taxon>Candidatus Eiseniibacteriota</taxon>
    </lineage>
</organism>
<dbReference type="Gene3D" id="3.30.720.120">
    <property type="match status" value="1"/>
</dbReference>
<gene>
    <name evidence="2" type="ORF">KC729_12280</name>
</gene>
<dbReference type="Gene3D" id="3.30.720.110">
    <property type="match status" value="1"/>
</dbReference>